<feature type="transmembrane region" description="Helical" evidence="1">
    <location>
        <begin position="28"/>
        <end position="49"/>
    </location>
</feature>
<proteinExistence type="predicted"/>
<accession>A0A9E8ZCP4</accession>
<dbReference type="RefSeq" id="WP_268610791.1">
    <property type="nucleotide sequence ID" value="NZ_CP113797.1"/>
</dbReference>
<keyword evidence="1" id="KW-0812">Transmembrane</keyword>
<keyword evidence="1" id="KW-0472">Membrane</keyword>
<evidence type="ECO:0000313" key="3">
    <source>
        <dbReference type="Proteomes" id="UP001163152"/>
    </source>
</evidence>
<protein>
    <submittedName>
        <fullName evidence="2">Uncharacterized protein</fullName>
    </submittedName>
</protein>
<name>A0A9E8ZCP4_9CYAN</name>
<organism evidence="2 3">
    <name type="scientific">Thermocoleostomius sinensis A174</name>
    <dbReference type="NCBI Taxonomy" id="2016057"/>
    <lineage>
        <taxon>Bacteria</taxon>
        <taxon>Bacillati</taxon>
        <taxon>Cyanobacteriota</taxon>
        <taxon>Cyanophyceae</taxon>
        <taxon>Oculatellales</taxon>
        <taxon>Oculatellaceae</taxon>
        <taxon>Thermocoleostomius</taxon>
    </lineage>
</organism>
<dbReference type="AlphaFoldDB" id="A0A9E8ZCP4"/>
<keyword evidence="3" id="KW-1185">Reference proteome</keyword>
<evidence type="ECO:0000256" key="1">
    <source>
        <dbReference type="SAM" id="Phobius"/>
    </source>
</evidence>
<sequence length="789" mass="86724">MGKATKPPVRVKLLITNSPRRSPRWSWLWTWGVMGSSIVTTLGGIWIGLRLIVNPGTVSWLHLFGPDWQQSPLTRNNLHTLSEVQAEASAHGLTVGQPVHISTFPGFAKQAAGFNDFLLPLYAEATCRAVDRSIQACPMVELRVYRPTETLRLPGQEMMFEFIDRLFVSGPEELVAIAPLVNANLASAGSTRRLPLHTITPLTGQAPLPGIWFHLSGDWHRGSSRVLYGQLVRYDPDQRHLQSLLAWTSPAQQFPQWQQVTGGEPTELLVNQTIGLEPGFQVYQFAALSSPGKPIQVKAIDLKAAGLKSASYVNGLLLARNGLWSDGLNRLQTAKQTDPDWSDLAQSQLDLVSLHANITRKQAQQAWDSPRSQILALLIDGQWAEAFSVLHNAHRNGYAISTLLANPSDRLWQRVEAAMREEAGSDVLNWGILLSALRHDRDAALAWRQAQANTKGDRPIAAVLALLDPLVTTVESTQLSPSVRSTTAKTLASTSAAIESGSAMSDPVHRLIGSARWQPSINPSDWMRPDSTQALTVAADQGWYEISAIGIQDGADWRSLKLVSKEGTESNLVTQLWSQLQLDTRPTLQLLAWTGNMQPHLRQVTVKGLRTVGSDVVLLAAGDPPPVNPDSPLFLVLTLDTMPWIDPIDRLTVADLSQQPNWSDTLAPMLWQELHHAQSLFLAEPTNPTMLLQQIGGWSVQLMELTGDDQPEAILSLRMKSSSTSPAMQPQTLILSNQGRVLFRDRVLATGPSLKAIVDLGDGPALIMGDVQGYWIERWSAATQQFQSQ</sequence>
<evidence type="ECO:0000313" key="2">
    <source>
        <dbReference type="EMBL" id="WAL60835.1"/>
    </source>
</evidence>
<dbReference type="KEGG" id="tsin:OXH18_02225"/>
<dbReference type="EMBL" id="CP113797">
    <property type="protein sequence ID" value="WAL60835.1"/>
    <property type="molecule type" value="Genomic_DNA"/>
</dbReference>
<keyword evidence="1" id="KW-1133">Transmembrane helix</keyword>
<reference evidence="2" key="1">
    <citation type="submission" date="2022-12" db="EMBL/GenBank/DDBJ databases">
        <title>Polyphasic identification of a Novel Hot-Spring Cyanobacterium Ocullathermofonsia sinensis gen nov. sp. nov. and Genomic Insights on its Adaptations to the Thermal Habitat.</title>
        <authorList>
            <person name="Daroch M."/>
            <person name="Tang J."/>
            <person name="Jiang Y."/>
        </authorList>
    </citation>
    <scope>NUCLEOTIDE SEQUENCE</scope>
    <source>
        <strain evidence="2">PKUAC-SCTA174</strain>
    </source>
</reference>
<dbReference type="Proteomes" id="UP001163152">
    <property type="component" value="Chromosome"/>
</dbReference>
<gene>
    <name evidence="2" type="ORF">OXH18_02225</name>
</gene>